<evidence type="ECO:0000313" key="1">
    <source>
        <dbReference type="EMBL" id="MFN0292292.1"/>
    </source>
</evidence>
<keyword evidence="2" id="KW-1185">Reference proteome</keyword>
<reference evidence="1 2" key="1">
    <citation type="submission" date="2024-12" db="EMBL/GenBank/DDBJ databases">
        <authorList>
            <person name="Hu S."/>
        </authorList>
    </citation>
    <scope>NUCLEOTIDE SEQUENCE [LARGE SCALE GENOMIC DNA]</scope>
    <source>
        <strain evidence="1 2">P-25</strain>
    </source>
</reference>
<evidence type="ECO:0000313" key="2">
    <source>
        <dbReference type="Proteomes" id="UP001517367"/>
    </source>
</evidence>
<accession>A0ABW9JIQ6</accession>
<dbReference type="EMBL" id="SRMP02000023">
    <property type="protein sequence ID" value="MFN0292292.1"/>
    <property type="molecule type" value="Genomic_DNA"/>
</dbReference>
<sequence>MKLDNRKNTVEEPKANYKKAEEDLLRKALSSSYTERFHAMTRLMKLNMVLKSAKIVHKK</sequence>
<protein>
    <submittedName>
        <fullName evidence="1">Uncharacterized protein</fullName>
    </submittedName>
</protein>
<name>A0ABW9JIQ6_9SPHI</name>
<gene>
    <name evidence="1" type="ORF">E5L68_012875</name>
</gene>
<dbReference type="RefSeq" id="WP_138728348.1">
    <property type="nucleotide sequence ID" value="NZ_SRMP02000023.1"/>
</dbReference>
<organism evidence="1 2">
    <name type="scientific">Pedobacter helvus</name>
    <dbReference type="NCBI Taxonomy" id="2563444"/>
    <lineage>
        <taxon>Bacteria</taxon>
        <taxon>Pseudomonadati</taxon>
        <taxon>Bacteroidota</taxon>
        <taxon>Sphingobacteriia</taxon>
        <taxon>Sphingobacteriales</taxon>
        <taxon>Sphingobacteriaceae</taxon>
        <taxon>Pedobacter</taxon>
    </lineage>
</organism>
<proteinExistence type="predicted"/>
<dbReference type="Proteomes" id="UP001517367">
    <property type="component" value="Unassembled WGS sequence"/>
</dbReference>
<comment type="caution">
    <text evidence="1">The sequence shown here is derived from an EMBL/GenBank/DDBJ whole genome shotgun (WGS) entry which is preliminary data.</text>
</comment>